<dbReference type="Pfam" id="PF02472">
    <property type="entry name" value="ExbD"/>
    <property type="match status" value="1"/>
</dbReference>
<feature type="transmembrane region" description="Helical" evidence="8">
    <location>
        <begin position="20"/>
        <end position="37"/>
    </location>
</feature>
<protein>
    <submittedName>
        <fullName evidence="9">TonB system biopolymer transport protein ExbD/TolR</fullName>
    </submittedName>
</protein>
<dbReference type="AlphaFoldDB" id="A0A090IBA8"/>
<evidence type="ECO:0000256" key="6">
    <source>
        <dbReference type="ARBA" id="ARBA00023136"/>
    </source>
</evidence>
<dbReference type="PANTHER" id="PTHR30558">
    <property type="entry name" value="EXBD MEMBRANE COMPONENT OF PMF-DRIVEN MACROMOLECULE IMPORT SYSTEM"/>
    <property type="match status" value="1"/>
</dbReference>
<dbReference type="STRING" id="80852.AWOD_II_0035"/>
<keyword evidence="10" id="KW-1185">Reference proteome</keyword>
<evidence type="ECO:0000313" key="9">
    <source>
        <dbReference type="EMBL" id="CED56694.1"/>
    </source>
</evidence>
<dbReference type="PATRIC" id="fig|80852.17.peg.2769"/>
<keyword evidence="7" id="KW-0813">Transport</keyword>
<name>A0A090IBA8_9GAMM</name>
<evidence type="ECO:0000256" key="3">
    <source>
        <dbReference type="ARBA" id="ARBA00022475"/>
    </source>
</evidence>
<dbReference type="GO" id="GO:0022857">
    <property type="term" value="F:transmembrane transporter activity"/>
    <property type="evidence" value="ECO:0007669"/>
    <property type="project" value="InterPro"/>
</dbReference>
<dbReference type="KEGG" id="awd:AWOD_II_0035"/>
<gene>
    <name evidence="9" type="ORF">AWOD_II_0035</name>
</gene>
<dbReference type="InterPro" id="IPR003400">
    <property type="entry name" value="ExbD"/>
</dbReference>
<organism evidence="9 10">
    <name type="scientific">Aliivibrio wodanis</name>
    <dbReference type="NCBI Taxonomy" id="80852"/>
    <lineage>
        <taxon>Bacteria</taxon>
        <taxon>Pseudomonadati</taxon>
        <taxon>Pseudomonadota</taxon>
        <taxon>Gammaproteobacteria</taxon>
        <taxon>Vibrionales</taxon>
        <taxon>Vibrionaceae</taxon>
        <taxon>Aliivibrio</taxon>
    </lineage>
</organism>
<evidence type="ECO:0000256" key="4">
    <source>
        <dbReference type="ARBA" id="ARBA00022692"/>
    </source>
</evidence>
<comment type="subcellular location">
    <subcellularLocation>
        <location evidence="1">Cell membrane</location>
        <topology evidence="1">Single-pass membrane protein</topology>
    </subcellularLocation>
    <subcellularLocation>
        <location evidence="7">Cell membrane</location>
        <topology evidence="7">Single-pass type II membrane protein</topology>
    </subcellularLocation>
</comment>
<dbReference type="EMBL" id="LN554847">
    <property type="protein sequence ID" value="CED56694.1"/>
    <property type="molecule type" value="Genomic_DNA"/>
</dbReference>
<keyword evidence="4 7" id="KW-0812">Transmembrane</keyword>
<keyword evidence="3" id="KW-1003">Cell membrane</keyword>
<evidence type="ECO:0000256" key="7">
    <source>
        <dbReference type="RuleBase" id="RU003879"/>
    </source>
</evidence>
<reference evidence="10" key="1">
    <citation type="submission" date="2014-09" db="EMBL/GenBank/DDBJ databases">
        <authorList>
            <person name="Hjerde E."/>
        </authorList>
    </citation>
    <scope>NUCLEOTIDE SEQUENCE [LARGE SCALE GENOMIC DNA]</scope>
    <source>
        <strain evidence="10">06/09/139</strain>
    </source>
</reference>
<dbReference type="HOGENOM" id="CLU_085305_3_0_6"/>
<dbReference type="GO" id="GO:0005886">
    <property type="term" value="C:plasma membrane"/>
    <property type="evidence" value="ECO:0007669"/>
    <property type="project" value="UniProtKB-SubCell"/>
</dbReference>
<comment type="similarity">
    <text evidence="2 7">Belongs to the ExbD/TolR family.</text>
</comment>
<evidence type="ECO:0000313" key="10">
    <source>
        <dbReference type="Proteomes" id="UP000032427"/>
    </source>
</evidence>
<accession>A0A090IBA8</accession>
<evidence type="ECO:0000256" key="8">
    <source>
        <dbReference type="SAM" id="Phobius"/>
    </source>
</evidence>
<dbReference type="GeneID" id="28542282"/>
<dbReference type="GO" id="GO:0015031">
    <property type="term" value="P:protein transport"/>
    <property type="evidence" value="ECO:0007669"/>
    <property type="project" value="UniProtKB-KW"/>
</dbReference>
<keyword evidence="7" id="KW-0653">Protein transport</keyword>
<dbReference type="OrthoDB" id="9793581at2"/>
<keyword evidence="5 8" id="KW-1133">Transmembrane helix</keyword>
<evidence type="ECO:0000256" key="2">
    <source>
        <dbReference type="ARBA" id="ARBA00005811"/>
    </source>
</evidence>
<evidence type="ECO:0000256" key="1">
    <source>
        <dbReference type="ARBA" id="ARBA00004162"/>
    </source>
</evidence>
<keyword evidence="6 8" id="KW-0472">Membrane</keyword>
<dbReference type="Proteomes" id="UP000032427">
    <property type="component" value="Chromosome 2"/>
</dbReference>
<evidence type="ECO:0000256" key="5">
    <source>
        <dbReference type="ARBA" id="ARBA00022989"/>
    </source>
</evidence>
<sequence>MKIKPFMSTEESPQVDLTPLIDVVFILLIFFILSANFQKESSIEVDRPSASSSTVKEASKTLTVSVDRNHQIWFKDSVVNLTQLQFEMKSVVLKKEKINTIINADKSVDTGTLVQIIDAIRLTGISNVAIATQEQ</sequence>
<proteinExistence type="inferred from homology"/>
<dbReference type="Gene3D" id="3.30.420.270">
    <property type="match status" value="1"/>
</dbReference>